<dbReference type="GO" id="GO:0005829">
    <property type="term" value="C:cytosol"/>
    <property type="evidence" value="ECO:0007669"/>
    <property type="project" value="TreeGrafter"/>
</dbReference>
<dbReference type="InterPro" id="IPR044992">
    <property type="entry name" value="ChyE-like"/>
</dbReference>
<dbReference type="PROSITE" id="PS51273">
    <property type="entry name" value="GATASE_TYPE_1"/>
    <property type="match status" value="1"/>
</dbReference>
<name>A0A7X1TKU2_9BURK</name>
<organism evidence="2 3">
    <name type="scientific">Paraburkholderia franconis</name>
    <dbReference type="NCBI Taxonomy" id="2654983"/>
    <lineage>
        <taxon>Bacteria</taxon>
        <taxon>Pseudomonadati</taxon>
        <taxon>Pseudomonadota</taxon>
        <taxon>Betaproteobacteria</taxon>
        <taxon>Burkholderiales</taxon>
        <taxon>Burkholderiaceae</taxon>
        <taxon>Paraburkholderia</taxon>
    </lineage>
</organism>
<dbReference type="Proteomes" id="UP000484381">
    <property type="component" value="Unassembled WGS sequence"/>
</dbReference>
<dbReference type="InterPro" id="IPR029062">
    <property type="entry name" value="Class_I_gatase-like"/>
</dbReference>
<protein>
    <submittedName>
        <fullName evidence="2">Glutamine amidotransferase</fullName>
    </submittedName>
</protein>
<dbReference type="Pfam" id="PF00117">
    <property type="entry name" value="GATase"/>
    <property type="match status" value="1"/>
</dbReference>
<proteinExistence type="predicted"/>
<dbReference type="EMBL" id="WHNP01000089">
    <property type="protein sequence ID" value="MPW23067.1"/>
    <property type="molecule type" value="Genomic_DNA"/>
</dbReference>
<dbReference type="AlphaFoldDB" id="A0A7X1TKU2"/>
<dbReference type="GO" id="GO:0016740">
    <property type="term" value="F:transferase activity"/>
    <property type="evidence" value="ECO:0007669"/>
    <property type="project" value="UniProtKB-KW"/>
</dbReference>
<comment type="caution">
    <text evidence="2">The sequence shown here is derived from an EMBL/GenBank/DDBJ whole genome shotgun (WGS) entry which is preliminary data.</text>
</comment>
<keyword evidence="2" id="KW-0315">Glutamine amidotransferase</keyword>
<evidence type="ECO:0000259" key="1">
    <source>
        <dbReference type="Pfam" id="PF00117"/>
    </source>
</evidence>
<evidence type="ECO:0000313" key="2">
    <source>
        <dbReference type="EMBL" id="MPW23067.1"/>
    </source>
</evidence>
<feature type="domain" description="Glutamine amidotransferase" evidence="1">
    <location>
        <begin position="71"/>
        <end position="195"/>
    </location>
</feature>
<dbReference type="CDD" id="cd01741">
    <property type="entry name" value="GATase1_1"/>
    <property type="match status" value="1"/>
</dbReference>
<evidence type="ECO:0000313" key="3">
    <source>
        <dbReference type="Proteomes" id="UP000484381"/>
    </source>
</evidence>
<dbReference type="RefSeq" id="WP_087739558.1">
    <property type="nucleotide sequence ID" value="NZ_WHNP01000089.1"/>
</dbReference>
<keyword evidence="3" id="KW-1185">Reference proteome</keyword>
<dbReference type="PANTHER" id="PTHR42695:SF5">
    <property type="entry name" value="GLUTAMINE AMIDOTRANSFERASE YLR126C-RELATED"/>
    <property type="match status" value="1"/>
</dbReference>
<reference evidence="2 3" key="1">
    <citation type="submission" date="2019-10" db="EMBL/GenBank/DDBJ databases">
        <title>Paraburkholderia sp. isolated from nodules of Mimosa pudica from Brazilian Atlantic Forest soils.</title>
        <authorList>
            <person name="Paulitsch F."/>
            <person name="Hungria M."/>
            <person name="Dall'Agnol R."/>
        </authorList>
    </citation>
    <scope>NUCLEOTIDE SEQUENCE [LARGE SCALE GENOMIC DNA]</scope>
    <source>
        <strain evidence="2 3">CNPSo 3157</strain>
    </source>
</reference>
<dbReference type="Gene3D" id="3.40.50.880">
    <property type="match status" value="1"/>
</dbReference>
<sequence length="243" mass="26765">MTSPSILIVQVGTPPAEVRDPFGDLPDWFCRALGCTAEAVEVVRVFEGEKLPSPDASRVAVITGSWAMVTDRLPWSEEAAQWVRDAMEIGMPLFGVCYGHQLMAHALGGRVDYHPRGREVGCKEISLSPAAAEDSFLRNWPEVFKAHLTHEQSVIKLPPGAQVLASSEHDPHQIVRYGPNAISTQFHPEFTPQVSEACIRRRADVLRAEGADPDVLVSELEDTGEARRLLKTFVELACCEPSR</sequence>
<dbReference type="PANTHER" id="PTHR42695">
    <property type="entry name" value="GLUTAMINE AMIDOTRANSFERASE YLR126C-RELATED"/>
    <property type="match status" value="1"/>
</dbReference>
<gene>
    <name evidence="2" type="ORF">GCT13_41415</name>
</gene>
<dbReference type="SUPFAM" id="SSF52317">
    <property type="entry name" value="Class I glutamine amidotransferase-like"/>
    <property type="match status" value="1"/>
</dbReference>
<dbReference type="NCBIfam" id="NF006562">
    <property type="entry name" value="PRK09065.1"/>
    <property type="match status" value="1"/>
</dbReference>
<keyword evidence="2" id="KW-0808">Transferase</keyword>
<dbReference type="InterPro" id="IPR017926">
    <property type="entry name" value="GATASE"/>
</dbReference>
<accession>A0A7X1TKU2</accession>